<keyword evidence="3 4" id="KW-0131">Cell cycle</keyword>
<reference evidence="8 9" key="1">
    <citation type="submission" date="2011-11" db="EMBL/GenBank/DDBJ databases">
        <title>The Genome Sequence of Dialister succinatiphilus YIT 11850.</title>
        <authorList>
            <consortium name="The Broad Institute Genome Sequencing Platform"/>
            <person name="Earl A."/>
            <person name="Ward D."/>
            <person name="Feldgarden M."/>
            <person name="Gevers D."/>
            <person name="Morotomi M."/>
            <person name="Young S.K."/>
            <person name="Zeng Q."/>
            <person name="Gargeya S."/>
            <person name="Fitzgerald M."/>
            <person name="Haas B."/>
            <person name="Abouelleil A."/>
            <person name="Alvarado L."/>
            <person name="Arachchi H.M."/>
            <person name="Berlin A."/>
            <person name="Brown A."/>
            <person name="Chapman S.B."/>
            <person name="Dunbar C."/>
            <person name="Gearin G."/>
            <person name="Goldberg J."/>
            <person name="Griggs A."/>
            <person name="Gujja S."/>
            <person name="Heiman D."/>
            <person name="Howarth C."/>
            <person name="Lui A."/>
            <person name="MacDonald P.J.P."/>
            <person name="Montmayeur A."/>
            <person name="Murphy C."/>
            <person name="Neiman D."/>
            <person name="Pearson M."/>
            <person name="Priest M."/>
            <person name="Roberts A."/>
            <person name="Saif S."/>
            <person name="Shea T."/>
            <person name="Sisk P."/>
            <person name="Stolte C."/>
            <person name="Sykes S."/>
            <person name="Wortman J."/>
            <person name="Nusbaum C."/>
            <person name="Birren B."/>
        </authorList>
    </citation>
    <scope>NUCLEOTIDE SEQUENCE [LARGE SCALE GENOMIC DNA]</scope>
    <source>
        <strain evidence="8 9">YIT 11850</strain>
    </source>
</reference>
<protein>
    <recommendedName>
        <fullName evidence="4">Probable cell division protein WhiA</fullName>
    </recommendedName>
</protein>
<dbReference type="Pfam" id="PF02650">
    <property type="entry name" value="HTH_WhiA"/>
    <property type="match status" value="1"/>
</dbReference>
<keyword evidence="2 4" id="KW-0238">DNA-binding</keyword>
<dbReference type="EMBL" id="ADLT01000049">
    <property type="protein sequence ID" value="EHO62636.1"/>
    <property type="molecule type" value="Genomic_DNA"/>
</dbReference>
<evidence type="ECO:0000256" key="1">
    <source>
        <dbReference type="ARBA" id="ARBA00022618"/>
    </source>
</evidence>
<dbReference type="SUPFAM" id="SSF55608">
    <property type="entry name" value="Homing endonucleases"/>
    <property type="match status" value="1"/>
</dbReference>
<keyword evidence="1 4" id="KW-0132">Cell division</keyword>
<dbReference type="InterPro" id="IPR018478">
    <property type="entry name" value="Sporu_reg_WhiA_N_dom"/>
</dbReference>
<comment type="caution">
    <text evidence="8">The sequence shown here is derived from an EMBL/GenBank/DDBJ whole genome shotgun (WGS) entry which is preliminary data.</text>
</comment>
<evidence type="ECO:0000313" key="8">
    <source>
        <dbReference type="EMBL" id="EHO62636.1"/>
    </source>
</evidence>
<feature type="domain" description="Sporulation regulator WhiA C-terminal" evidence="5">
    <location>
        <begin position="219"/>
        <end position="299"/>
    </location>
</feature>
<feature type="domain" description="Sporulation transcription regulator WhiA N-terminal" evidence="6">
    <location>
        <begin position="20"/>
        <end position="106"/>
    </location>
</feature>
<dbReference type="InterPro" id="IPR023054">
    <property type="entry name" value="Sporulation_regulator_WhiA_C"/>
</dbReference>
<gene>
    <name evidence="4" type="primary">whiA</name>
    <name evidence="8" type="ORF">HMPREF9453_01501</name>
</gene>
<dbReference type="HAMAP" id="MF_01420">
    <property type="entry name" value="HTH_type_WhiA"/>
    <property type="match status" value="1"/>
</dbReference>
<evidence type="ECO:0000256" key="3">
    <source>
        <dbReference type="ARBA" id="ARBA00023306"/>
    </source>
</evidence>
<evidence type="ECO:0000259" key="6">
    <source>
        <dbReference type="Pfam" id="PF10298"/>
    </source>
</evidence>
<evidence type="ECO:0000259" key="5">
    <source>
        <dbReference type="Pfam" id="PF02650"/>
    </source>
</evidence>
<proteinExistence type="inferred from homology"/>
<dbReference type="Pfam" id="PF10298">
    <property type="entry name" value="WhiA_N"/>
    <property type="match status" value="1"/>
</dbReference>
<evidence type="ECO:0000256" key="2">
    <source>
        <dbReference type="ARBA" id="ARBA00023125"/>
    </source>
</evidence>
<dbReference type="GO" id="GO:0043937">
    <property type="term" value="P:regulation of sporulation"/>
    <property type="evidence" value="ECO:0007669"/>
    <property type="project" value="InterPro"/>
</dbReference>
<accession>H1D1L3</accession>
<dbReference type="PANTHER" id="PTHR37307:SF1">
    <property type="entry name" value="CELL DIVISION PROTEIN WHIA-RELATED"/>
    <property type="match status" value="1"/>
</dbReference>
<dbReference type="InterPro" id="IPR003802">
    <property type="entry name" value="Sporulation_regulator_WhiA"/>
</dbReference>
<feature type="domain" description="WhiA LAGLIDADG-like" evidence="7">
    <location>
        <begin position="125"/>
        <end position="216"/>
    </location>
</feature>
<dbReference type="InterPro" id="IPR039518">
    <property type="entry name" value="WhiA_LAGLIDADG_dom"/>
</dbReference>
<dbReference type="GO" id="GO:0003677">
    <property type="term" value="F:DNA binding"/>
    <property type="evidence" value="ECO:0007669"/>
    <property type="project" value="UniProtKB-UniRule"/>
</dbReference>
<evidence type="ECO:0000259" key="7">
    <source>
        <dbReference type="Pfam" id="PF14527"/>
    </source>
</evidence>
<comment type="function">
    <text evidence="4">Involved in cell division and chromosome segregation.</text>
</comment>
<dbReference type="PANTHER" id="PTHR37307">
    <property type="entry name" value="CELL DIVISION PROTEIN WHIA-RELATED"/>
    <property type="match status" value="1"/>
</dbReference>
<sequence>MSFTEQVKNELARIQRDDKACRTAELLALLRMSGSFVTGSRGRWGLEFSTGSSAVARRVLVYLKKDFGFMPSAMVRQGRRLRKKNVYTLVVQPSEMGLSFLNTMGLSPMAGVDDSPFLESSEEKRAYLAGAFLGGGSVSRPQSDYHLEMVTQSLRFAEEIVKTMAFFRMNARMTDRKNDYIVYIKDGDEVSEFLQIVGASQSYLDFESVRVVKDMRNRVNRQVNCETANLQKTVDAAVHQTHMVQRLLQGNTLSSLSPKIREACEVRLSHPNASLSELAAICGITKSGLAHRFKKIESLVQAMEESGKTG</sequence>
<dbReference type="GO" id="GO:0051301">
    <property type="term" value="P:cell division"/>
    <property type="evidence" value="ECO:0007669"/>
    <property type="project" value="UniProtKB-UniRule"/>
</dbReference>
<keyword evidence="9" id="KW-1185">Reference proteome</keyword>
<dbReference type="Pfam" id="PF14527">
    <property type="entry name" value="LAGLIDADG_WhiA"/>
    <property type="match status" value="1"/>
</dbReference>
<name>H1D1L3_9FIRM</name>
<dbReference type="PATRIC" id="fig|742743.3.peg.1537"/>
<evidence type="ECO:0000256" key="4">
    <source>
        <dbReference type="HAMAP-Rule" id="MF_01420"/>
    </source>
</evidence>
<dbReference type="RefSeq" id="WP_008859995.1">
    <property type="nucleotide sequence ID" value="NZ_JH591188.1"/>
</dbReference>
<dbReference type="Proteomes" id="UP000003277">
    <property type="component" value="Unassembled WGS sequence"/>
</dbReference>
<evidence type="ECO:0000313" key="9">
    <source>
        <dbReference type="Proteomes" id="UP000003277"/>
    </source>
</evidence>
<dbReference type="eggNOG" id="COG1481">
    <property type="taxonomic scope" value="Bacteria"/>
</dbReference>
<dbReference type="OrthoDB" id="401278at2"/>
<comment type="similarity">
    <text evidence="4">Belongs to the WhiA family.</text>
</comment>
<dbReference type="InterPro" id="IPR027434">
    <property type="entry name" value="Homing_endonucl"/>
</dbReference>
<organism evidence="8 9">
    <name type="scientific">Dialister succinatiphilus YIT 11850</name>
    <dbReference type="NCBI Taxonomy" id="742743"/>
    <lineage>
        <taxon>Bacteria</taxon>
        <taxon>Bacillati</taxon>
        <taxon>Bacillota</taxon>
        <taxon>Negativicutes</taxon>
        <taxon>Veillonellales</taxon>
        <taxon>Veillonellaceae</taxon>
        <taxon>Dialister</taxon>
    </lineage>
</organism>
<dbReference type="HOGENOM" id="CLU_053282_0_0_9"/>
<dbReference type="NCBIfam" id="TIGR00647">
    <property type="entry name" value="DNA_bind_WhiA"/>
    <property type="match status" value="1"/>
</dbReference>
<dbReference type="AlphaFoldDB" id="H1D1L3"/>
<dbReference type="STRING" id="742743.HMPREF9453_01501"/>
<dbReference type="Gene3D" id="3.10.28.10">
    <property type="entry name" value="Homing endonucleases"/>
    <property type="match status" value="1"/>
</dbReference>